<dbReference type="InterPro" id="IPR027417">
    <property type="entry name" value="P-loop_NTPase"/>
</dbReference>
<accession>A0A449A511</accession>
<proteinExistence type="predicted"/>
<dbReference type="SUPFAM" id="SSF52540">
    <property type="entry name" value="P-loop containing nucleoside triphosphate hydrolases"/>
    <property type="match status" value="1"/>
</dbReference>
<dbReference type="RefSeq" id="WP_232018827.1">
    <property type="nucleotide sequence ID" value="NZ_LR214951.1"/>
</dbReference>
<dbReference type="AlphaFoldDB" id="A0A449A511"/>
<dbReference type="EMBL" id="LR214951">
    <property type="protein sequence ID" value="VEU59335.1"/>
    <property type="molecule type" value="Genomic_DNA"/>
</dbReference>
<gene>
    <name evidence="1" type="ORF">NCTC10166_00303</name>
</gene>
<protein>
    <submittedName>
        <fullName evidence="1">ATPase, AAA family</fullName>
    </submittedName>
</protein>
<dbReference type="Gene3D" id="3.40.50.300">
    <property type="entry name" value="P-loop containing nucleotide triphosphate hydrolases"/>
    <property type="match status" value="1"/>
</dbReference>
<evidence type="ECO:0000313" key="2">
    <source>
        <dbReference type="Proteomes" id="UP000289440"/>
    </source>
</evidence>
<dbReference type="Proteomes" id="UP000289440">
    <property type="component" value="Chromosome"/>
</dbReference>
<name>A0A449A511_9BACT</name>
<dbReference type="KEGG" id="mnu:NCTC10166_00303"/>
<evidence type="ECO:0000313" key="1">
    <source>
        <dbReference type="EMBL" id="VEU59335.1"/>
    </source>
</evidence>
<reference evidence="1 2" key="1">
    <citation type="submission" date="2019-01" db="EMBL/GenBank/DDBJ databases">
        <authorList>
            <consortium name="Pathogen Informatics"/>
        </authorList>
    </citation>
    <scope>NUCLEOTIDE SEQUENCE [LARGE SCALE GENOMIC DNA]</scope>
    <source>
        <strain evidence="1 2">NCTC10166</strain>
    </source>
</reference>
<keyword evidence="2" id="KW-1185">Reference proteome</keyword>
<organism evidence="1 2">
    <name type="scientific">Mesomycoplasma neurolyticum</name>
    <dbReference type="NCBI Taxonomy" id="2120"/>
    <lineage>
        <taxon>Bacteria</taxon>
        <taxon>Bacillati</taxon>
        <taxon>Mycoplasmatota</taxon>
        <taxon>Mycoplasmoidales</taxon>
        <taxon>Metamycoplasmataceae</taxon>
        <taxon>Mesomycoplasma</taxon>
    </lineage>
</organism>
<sequence>MHKVHLTNSSLFLPTTILDDIKGIINAIKHNVGVNKFLFYGQPGTGKTESAKQITKLLDKGLWIVDTNSLIDSHLG</sequence>